<protein>
    <submittedName>
        <fullName evidence="2">Uncharacterized protein</fullName>
    </submittedName>
</protein>
<comment type="caution">
    <text evidence="2">The sequence shown here is derived from an EMBL/GenBank/DDBJ whole genome shotgun (WGS) entry which is preliminary data.</text>
</comment>
<evidence type="ECO:0000313" key="2">
    <source>
        <dbReference type="EMBL" id="CAG9981558.1"/>
    </source>
</evidence>
<dbReference type="Gene3D" id="3.80.10.10">
    <property type="entry name" value="Ribonuclease Inhibitor"/>
    <property type="match status" value="1"/>
</dbReference>
<accession>A0A9N9UAK3</accession>
<keyword evidence="3" id="KW-1185">Reference proteome</keyword>
<evidence type="ECO:0000313" key="3">
    <source>
        <dbReference type="Proteomes" id="UP000754883"/>
    </source>
</evidence>
<dbReference type="AlphaFoldDB" id="A0A9N9UAK3"/>
<dbReference type="EMBL" id="CABFNO020001323">
    <property type="protein sequence ID" value="CAG9981558.1"/>
    <property type="molecule type" value="Genomic_DNA"/>
</dbReference>
<name>A0A9N9UAK3_9HYPO</name>
<feature type="region of interest" description="Disordered" evidence="1">
    <location>
        <begin position="289"/>
        <end position="308"/>
    </location>
</feature>
<reference evidence="2 3" key="2">
    <citation type="submission" date="2021-10" db="EMBL/GenBank/DDBJ databases">
        <authorList>
            <person name="Piombo E."/>
        </authorList>
    </citation>
    <scope>NUCLEOTIDE SEQUENCE [LARGE SCALE GENOMIC DNA]</scope>
</reference>
<dbReference type="InterPro" id="IPR032675">
    <property type="entry name" value="LRR_dom_sf"/>
</dbReference>
<organism evidence="2 3">
    <name type="scientific">Clonostachys byssicola</name>
    <dbReference type="NCBI Taxonomy" id="160290"/>
    <lineage>
        <taxon>Eukaryota</taxon>
        <taxon>Fungi</taxon>
        <taxon>Dikarya</taxon>
        <taxon>Ascomycota</taxon>
        <taxon>Pezizomycotina</taxon>
        <taxon>Sordariomycetes</taxon>
        <taxon>Hypocreomycetidae</taxon>
        <taxon>Hypocreales</taxon>
        <taxon>Bionectriaceae</taxon>
        <taxon>Clonostachys</taxon>
    </lineage>
</organism>
<gene>
    <name evidence="2" type="ORF">CBYS24578_00008399</name>
</gene>
<sequence length="496" mass="56722">MGYDVPATDEDIDGREEQEGSIFDEYSPEELVLYRQYIRNIFNKNDDYDDHKKVIADEWIKDLEMGCSDAQVALILISCPNIHSLYFETTNNQRHFMRVIQLAEKPIAPLGTSLQPPLSRLRHIYIESHESLDVDHEEINIDRSPGHFLKLPGLRSFEGVNVRMGDDVGWWFQKLPVKFSSLQDIALRRSYVSPRRLQGMLGACKAVKRLEITRGFHGSSVEELLPQHVLRAILPHAESLEILHFNMAEEWHWSALPSEHELSYMGTELHKMIALKRLTTGMCSVTALSNGDSPNSNDDASDASSLQLDGPPRLIDCLPDNLEYLEIHRSSELILDQIQQLILTIQEGHRFRKLKHVKLLLCDTDPDKIQLNYDPSIVHIELISQSIENRIYDLIPAFNQGNHRVDAICSPIHSPDLRAQWLDIRGNNTGFASTDFELYEAPGIKLSQEKPHNPRPAEYLPSILATQTDEYWREVDPEVAALREEYAALVNNQNQP</sequence>
<evidence type="ECO:0000256" key="1">
    <source>
        <dbReference type="SAM" id="MobiDB-lite"/>
    </source>
</evidence>
<proteinExistence type="predicted"/>
<dbReference type="OrthoDB" id="5144475at2759"/>
<dbReference type="Proteomes" id="UP000754883">
    <property type="component" value="Unassembled WGS sequence"/>
</dbReference>
<reference evidence="3" key="1">
    <citation type="submission" date="2019-06" db="EMBL/GenBank/DDBJ databases">
        <authorList>
            <person name="Broberg M."/>
        </authorList>
    </citation>
    <scope>NUCLEOTIDE SEQUENCE [LARGE SCALE GENOMIC DNA]</scope>
</reference>